<feature type="region of interest" description="Disordered" evidence="12">
    <location>
        <begin position="1"/>
        <end position="28"/>
    </location>
</feature>
<comment type="function">
    <text evidence="10">Component of the PAN1 actin cytoskeleton-regulatory complex required for the internalization of endosomes during actin-coupled endocytosis. The complex links the site of endocytosis to the cell membrane-associated actin cytoskeleton. Mediates uptake of external molecules and vacuolar degradation of plasma membrane proteins. Plays a role in the proper organization of the cell membrane-associated actin cytoskeleton and promotes its destabilization.</text>
</comment>
<evidence type="ECO:0000256" key="12">
    <source>
        <dbReference type="SAM" id="MobiDB-lite"/>
    </source>
</evidence>
<dbReference type="GO" id="GO:0003779">
    <property type="term" value="F:actin binding"/>
    <property type="evidence" value="ECO:0007669"/>
    <property type="project" value="UniProtKB-KW"/>
</dbReference>
<dbReference type="SMART" id="SM00054">
    <property type="entry name" value="EFh"/>
    <property type="match status" value="3"/>
</dbReference>
<evidence type="ECO:0000256" key="3">
    <source>
        <dbReference type="ARBA" id="ARBA00004413"/>
    </source>
</evidence>
<evidence type="ECO:0000256" key="7">
    <source>
        <dbReference type="ARBA" id="ARBA00023054"/>
    </source>
</evidence>
<dbReference type="GO" id="GO:0006897">
    <property type="term" value="P:endocytosis"/>
    <property type="evidence" value="ECO:0007669"/>
    <property type="project" value="UniProtKB-KW"/>
</dbReference>
<evidence type="ECO:0000256" key="10">
    <source>
        <dbReference type="ARBA" id="ARBA00025194"/>
    </source>
</evidence>
<feature type="compositionally biased region" description="Polar residues" evidence="12">
    <location>
        <begin position="469"/>
        <end position="487"/>
    </location>
</feature>
<dbReference type="InParanoid" id="N1JP33"/>
<accession>N1JP33</accession>
<dbReference type="InterPro" id="IPR015940">
    <property type="entry name" value="UBA"/>
</dbReference>
<dbReference type="GO" id="GO:0005886">
    <property type="term" value="C:plasma membrane"/>
    <property type="evidence" value="ECO:0007669"/>
    <property type="project" value="UniProtKB-SubCell"/>
</dbReference>
<dbReference type="GO" id="GO:0005509">
    <property type="term" value="F:calcium ion binding"/>
    <property type="evidence" value="ECO:0007669"/>
    <property type="project" value="InterPro"/>
</dbReference>
<dbReference type="PANTHER" id="PTHR11216:SF170">
    <property type="entry name" value="DYNAMIN ASSOCIATED PROTEIN 160, ISOFORM D"/>
    <property type="match status" value="1"/>
</dbReference>
<dbReference type="EMBL" id="CAUH01006388">
    <property type="protein sequence ID" value="CCU82445.1"/>
    <property type="molecule type" value="Genomic_DNA"/>
</dbReference>
<dbReference type="Proteomes" id="UP000015441">
    <property type="component" value="Unassembled WGS sequence"/>
</dbReference>
<evidence type="ECO:0000256" key="6">
    <source>
        <dbReference type="ARBA" id="ARBA00022753"/>
    </source>
</evidence>
<dbReference type="CDD" id="cd00052">
    <property type="entry name" value="EH"/>
    <property type="match status" value="3"/>
</dbReference>
<dbReference type="PANTHER" id="PTHR11216">
    <property type="entry name" value="EH DOMAIN"/>
    <property type="match status" value="1"/>
</dbReference>
<feature type="compositionally biased region" description="Polar residues" evidence="12">
    <location>
        <begin position="1035"/>
        <end position="1053"/>
    </location>
</feature>
<dbReference type="AlphaFoldDB" id="N1JP33"/>
<protein>
    <submittedName>
        <fullName evidence="16">EF hand domain-containing protein</fullName>
    </submittedName>
</protein>
<organism evidence="16 17">
    <name type="scientific">Blumeria graminis f. sp. hordei (strain DH14)</name>
    <name type="common">Barley powdery mildew</name>
    <name type="synonym">Oidium monilioides f. sp. hordei</name>
    <dbReference type="NCBI Taxonomy" id="546991"/>
    <lineage>
        <taxon>Eukaryota</taxon>
        <taxon>Fungi</taxon>
        <taxon>Dikarya</taxon>
        <taxon>Ascomycota</taxon>
        <taxon>Pezizomycotina</taxon>
        <taxon>Leotiomycetes</taxon>
        <taxon>Erysiphales</taxon>
        <taxon>Erysiphaceae</taxon>
        <taxon>Blumeria</taxon>
        <taxon>Blumeria hordei</taxon>
    </lineage>
</organism>
<evidence type="ECO:0000313" key="17">
    <source>
        <dbReference type="Proteomes" id="UP000015441"/>
    </source>
</evidence>
<comment type="subcellular location">
    <subcellularLocation>
        <location evidence="3">Cell membrane</location>
        <topology evidence="3">Peripheral membrane protein</topology>
        <orientation evidence="3">Cytoplasmic side</orientation>
    </subcellularLocation>
    <subcellularLocation>
        <location evidence="2">Cytoplasm</location>
        <location evidence="2">Cytoskeleton</location>
        <location evidence="2">Actin patch</location>
    </subcellularLocation>
    <subcellularLocation>
        <location evidence="1">Endosome membrane</location>
        <topology evidence="1">Peripheral membrane protein</topology>
        <orientation evidence="1">Cytoplasmic side</orientation>
    </subcellularLocation>
</comment>
<dbReference type="Gene3D" id="1.10.8.10">
    <property type="entry name" value="DNA helicase RuvA subunit, C-terminal domain"/>
    <property type="match status" value="1"/>
</dbReference>
<comment type="caution">
    <text evidence="16">The sequence shown here is derived from an EMBL/GenBank/DDBJ whole genome shotgun (WGS) entry which is preliminary data.</text>
</comment>
<dbReference type="SMART" id="SM00165">
    <property type="entry name" value="UBA"/>
    <property type="match status" value="1"/>
</dbReference>
<evidence type="ECO:0000256" key="11">
    <source>
        <dbReference type="SAM" id="Coils"/>
    </source>
</evidence>
<keyword evidence="7 11" id="KW-0175">Coiled coil</keyword>
<feature type="region of interest" description="Disordered" evidence="12">
    <location>
        <begin position="447"/>
        <end position="487"/>
    </location>
</feature>
<feature type="coiled-coil region" evidence="11">
    <location>
        <begin position="577"/>
        <end position="653"/>
    </location>
</feature>
<dbReference type="PROSITE" id="PS50031">
    <property type="entry name" value="EH"/>
    <property type="match status" value="3"/>
</dbReference>
<reference evidence="16 17" key="1">
    <citation type="journal article" date="2010" name="Science">
        <title>Genome expansion and gene loss in powdery mildew fungi reveal tradeoffs in extreme parasitism.</title>
        <authorList>
            <person name="Spanu P.D."/>
            <person name="Abbott J.C."/>
            <person name="Amselem J."/>
            <person name="Burgis T.A."/>
            <person name="Soanes D.M."/>
            <person name="Stueber K."/>
            <person name="Ver Loren van Themaat E."/>
            <person name="Brown J.K.M."/>
            <person name="Butcher S.A."/>
            <person name="Gurr S.J."/>
            <person name="Lebrun M.-H."/>
            <person name="Ridout C.J."/>
            <person name="Schulze-Lefert P."/>
            <person name="Talbot N.J."/>
            <person name="Ahmadinejad N."/>
            <person name="Ametz C."/>
            <person name="Barton G.R."/>
            <person name="Benjdia M."/>
            <person name="Bidzinski P."/>
            <person name="Bindschedler L.V."/>
            <person name="Both M."/>
            <person name="Brewer M.T."/>
            <person name="Cadle-Davidson L."/>
            <person name="Cadle-Davidson M.M."/>
            <person name="Collemare J."/>
            <person name="Cramer R."/>
            <person name="Frenkel O."/>
            <person name="Godfrey D."/>
            <person name="Harriman J."/>
            <person name="Hoede C."/>
            <person name="King B.C."/>
            <person name="Klages S."/>
            <person name="Kleemann J."/>
            <person name="Knoll D."/>
            <person name="Koti P.S."/>
            <person name="Kreplak J."/>
            <person name="Lopez-Ruiz F.J."/>
            <person name="Lu X."/>
            <person name="Maekawa T."/>
            <person name="Mahanil S."/>
            <person name="Micali C."/>
            <person name="Milgroom M.G."/>
            <person name="Montana G."/>
            <person name="Noir S."/>
            <person name="O'Connell R.J."/>
            <person name="Oberhaensli S."/>
            <person name="Parlange F."/>
            <person name="Pedersen C."/>
            <person name="Quesneville H."/>
            <person name="Reinhardt R."/>
            <person name="Rott M."/>
            <person name="Sacristan S."/>
            <person name="Schmidt S.M."/>
            <person name="Schoen M."/>
            <person name="Skamnioti P."/>
            <person name="Sommer H."/>
            <person name="Stephens A."/>
            <person name="Takahara H."/>
            <person name="Thordal-Christensen H."/>
            <person name="Vigouroux M."/>
            <person name="Wessling R."/>
            <person name="Wicker T."/>
            <person name="Panstruga R."/>
        </authorList>
    </citation>
    <scope>NUCLEOTIDE SEQUENCE [LARGE SCALE GENOMIC DNA]</scope>
    <source>
        <strain evidence="16">DH14</strain>
    </source>
</reference>
<feature type="region of interest" description="Disordered" evidence="12">
    <location>
        <begin position="1093"/>
        <end position="1112"/>
    </location>
</feature>
<dbReference type="GO" id="GO:0010008">
    <property type="term" value="C:endosome membrane"/>
    <property type="evidence" value="ECO:0007669"/>
    <property type="project" value="UniProtKB-SubCell"/>
</dbReference>
<feature type="region of interest" description="Disordered" evidence="12">
    <location>
        <begin position="126"/>
        <end position="159"/>
    </location>
</feature>
<feature type="compositionally biased region" description="Polar residues" evidence="12">
    <location>
        <begin position="126"/>
        <end position="155"/>
    </location>
</feature>
<keyword evidence="9" id="KW-0206">Cytoskeleton</keyword>
<keyword evidence="9" id="KW-0963">Cytoplasm</keyword>
<feature type="region of interest" description="Disordered" evidence="12">
    <location>
        <begin position="928"/>
        <end position="1070"/>
    </location>
</feature>
<dbReference type="PROSITE" id="PS50222">
    <property type="entry name" value="EF_HAND_2"/>
    <property type="match status" value="1"/>
</dbReference>
<gene>
    <name evidence="16" type="ORF">BGHDH14_bgh01974</name>
</gene>
<feature type="compositionally biased region" description="Low complexity" evidence="12">
    <location>
        <begin position="390"/>
        <end position="404"/>
    </location>
</feature>
<feature type="domain" description="EH" evidence="14">
    <location>
        <begin position="314"/>
        <end position="407"/>
    </location>
</feature>
<evidence type="ECO:0000256" key="8">
    <source>
        <dbReference type="ARBA" id="ARBA00023203"/>
    </source>
</evidence>
<dbReference type="Pfam" id="PF12763">
    <property type="entry name" value="EH"/>
    <property type="match status" value="3"/>
</dbReference>
<name>N1JP33_BLUG1</name>
<feature type="region of interest" description="Disordered" evidence="12">
    <location>
        <begin position="385"/>
        <end position="407"/>
    </location>
</feature>
<proteinExistence type="predicted"/>
<dbReference type="InterPro" id="IPR009060">
    <property type="entry name" value="UBA-like_sf"/>
</dbReference>
<dbReference type="InterPro" id="IPR002048">
    <property type="entry name" value="EF_hand_dom"/>
</dbReference>
<evidence type="ECO:0000313" key="16">
    <source>
        <dbReference type="EMBL" id="CCU82445.1"/>
    </source>
</evidence>
<dbReference type="SUPFAM" id="SSF47473">
    <property type="entry name" value="EF-hand"/>
    <property type="match status" value="3"/>
</dbReference>
<feature type="compositionally biased region" description="Polar residues" evidence="12">
    <location>
        <begin position="722"/>
        <end position="739"/>
    </location>
</feature>
<dbReference type="SMART" id="SM00027">
    <property type="entry name" value="EH"/>
    <property type="match status" value="3"/>
</dbReference>
<feature type="domain" description="EH" evidence="14">
    <location>
        <begin position="166"/>
        <end position="256"/>
    </location>
</feature>
<keyword evidence="5" id="KW-0254">Endocytosis</keyword>
<feature type="compositionally biased region" description="Acidic residues" evidence="12">
    <location>
        <begin position="969"/>
        <end position="986"/>
    </location>
</feature>
<dbReference type="Gene3D" id="1.10.238.10">
    <property type="entry name" value="EF-hand"/>
    <property type="match status" value="3"/>
</dbReference>
<feature type="domain" description="EF-hand" evidence="15">
    <location>
        <begin position="347"/>
        <end position="382"/>
    </location>
</feature>
<dbReference type="PROSITE" id="PS50030">
    <property type="entry name" value="UBA"/>
    <property type="match status" value="1"/>
</dbReference>
<dbReference type="InterPro" id="IPR011992">
    <property type="entry name" value="EF-hand-dom_pair"/>
</dbReference>
<keyword evidence="8" id="KW-0009">Actin-binding</keyword>
<feature type="domain" description="EH" evidence="14">
    <location>
        <begin position="35"/>
        <end position="111"/>
    </location>
</feature>
<evidence type="ECO:0000256" key="2">
    <source>
        <dbReference type="ARBA" id="ARBA00004134"/>
    </source>
</evidence>
<evidence type="ECO:0000256" key="4">
    <source>
        <dbReference type="ARBA" id="ARBA00011159"/>
    </source>
</evidence>
<comment type="subunit">
    <text evidence="4">Component of the PAN1 actin cytoskeleton-regulatory complex.</text>
</comment>
<evidence type="ECO:0000256" key="1">
    <source>
        <dbReference type="ARBA" id="ARBA00004125"/>
    </source>
</evidence>
<evidence type="ECO:0000259" key="14">
    <source>
        <dbReference type="PROSITE" id="PS50031"/>
    </source>
</evidence>
<dbReference type="Gene3D" id="1.10.287.1490">
    <property type="match status" value="1"/>
</dbReference>
<evidence type="ECO:0000259" key="15">
    <source>
        <dbReference type="PROSITE" id="PS50222"/>
    </source>
</evidence>
<dbReference type="HOGENOM" id="CLU_002006_0_0_1"/>
<feature type="compositionally biased region" description="Low complexity" evidence="12">
    <location>
        <begin position="1023"/>
        <end position="1034"/>
    </location>
</feature>
<feature type="domain" description="UBA" evidence="13">
    <location>
        <begin position="1239"/>
        <end position="1278"/>
    </location>
</feature>
<feature type="compositionally biased region" description="Polar residues" evidence="12">
    <location>
        <begin position="449"/>
        <end position="461"/>
    </location>
</feature>
<keyword evidence="17" id="KW-1185">Reference proteome</keyword>
<dbReference type="SUPFAM" id="SSF46934">
    <property type="entry name" value="UBA-like"/>
    <property type="match status" value="1"/>
</dbReference>
<dbReference type="CDD" id="cd14270">
    <property type="entry name" value="UBA"/>
    <property type="match status" value="1"/>
</dbReference>
<feature type="region of interest" description="Disordered" evidence="12">
    <location>
        <begin position="715"/>
        <end position="739"/>
    </location>
</feature>
<evidence type="ECO:0000256" key="9">
    <source>
        <dbReference type="ARBA" id="ARBA00023212"/>
    </source>
</evidence>
<dbReference type="FunCoup" id="N1JP33">
    <property type="interactions" value="301"/>
</dbReference>
<evidence type="ECO:0000259" key="13">
    <source>
        <dbReference type="PROSITE" id="PS50030"/>
    </source>
</evidence>
<dbReference type="OrthoDB" id="524326at2759"/>
<dbReference type="GO" id="GO:0030479">
    <property type="term" value="C:actin cortical patch"/>
    <property type="evidence" value="ECO:0007669"/>
    <property type="project" value="UniProtKB-SubCell"/>
</dbReference>
<dbReference type="GO" id="GO:0016197">
    <property type="term" value="P:endosomal transport"/>
    <property type="evidence" value="ECO:0007669"/>
    <property type="project" value="TreeGrafter"/>
</dbReference>
<dbReference type="STRING" id="546991.N1JP33"/>
<dbReference type="eggNOG" id="KOG0998">
    <property type="taxonomic scope" value="Eukaryota"/>
</dbReference>
<keyword evidence="6" id="KW-0967">Endosome</keyword>
<dbReference type="InterPro" id="IPR000261">
    <property type="entry name" value="EH_dom"/>
</dbReference>
<evidence type="ECO:0000256" key="5">
    <source>
        <dbReference type="ARBA" id="ARBA00022583"/>
    </source>
</evidence>
<sequence>MFGGIHPHNRTIAPSSPASFHREKPAPSLNLSPEEFRLFGHLFRQADVEGIGVVTGEVAVKFFEKTRLEPRILGEIWQIADKENRGLLTPEGFGIVLRLIGHYQAGRDPTPELAIQPGPLPKFVNSSSNLGLSPSKKTAPVSPSSTLHPQATGSGLTRVPPLSADKAAQYAALFEKSGAQNGVLPGEQAKQIFERASLPNEVLGKIWSLADSEQKGALQVTEFVIAMHLLASCKTGNLRSLPSALPYGLYEDAAQGIFGRPISGATGISNASRQSVTRLGQTPSKLDIKSFETSPRIPTQNTGSSNDWIISLSDQAKFNAIYNTLDKSNRGFITGEEAVPFFSESKLPEEALAQIWDLADVNSAGRLSRDEFAIAMYLIRQQRGRRDGRSSLPSSLPSNLIPPSMRNQVRPVAVPSAPDFEGPTTTLPKSAAEDLFGLDALSTPVIASDQPSQLTEGSKSLASAYPSDIPNTTLPSPTLNSPAKQPSVQRFVPTSSFGQSLTQQITGGRNNHAKIIASHPAASTPTSEDLLGDNDPEISKQLTSDTAEVANLTNQIGSLSKQVQDLQCYKTTHQEELSQTTTQKLELETRLSQLRTQYEQELRDVRDLESRLASLQSERHNLLNEVETLQNKLQDLHNEHTKLLNSIKAEQHEEINLKEKMRTVLAEISQIKPILEKEKLESRRQKGLLAINKKQLALDEAERDRIKSEIGEIAKKKREGTEPTSPSSWIQSTAPSTMNANNPFFRRKESSCETSPSNFANASGSTQNVEKNLHNVFGAAFGSAAVLTEVPPPLTRKTTTRTSSFCSVPPTLNQPCSTELSGPRKLPTTFNRELTLKSQNPSELPSSGVNHESIEDFNLVNDIPKSLTNTQNEMFPCEASSSKETASNILTQATGNFESNLNSQSVLNTLQETETVKSDFDTAFAGLQSINKPQERTSRRSSSRSGSVRNINASAFLKEFPPISKLENDDGESDSESEGVGFDDDFAPPSPGHFKKANTLSEELDIRENENSSISRKKLSYQSPDRSSNSTSSSLETKTLQATSSNIGSASDQIDSKHPPNPNQSSSYIVATSSPIPLESVAASSITEAIPSALAAKTSPKPPTPPKIPLENDIDEFDDLEDAKEGDANDDFVRITTADQPIIDDFNPLFDNSTQSARIQTPSQGFKELPPAPLMSTQHKNTSSVVNSKDDWDAIFAGFDPSQAKAGFHDENEVLRPPDSLTTIPLRTEEEKVMHNSGHHDDPILKNLTGMGYSRAEALKALEKYDYDLERVSFILQS</sequence>